<dbReference type="AlphaFoldDB" id="A0AAV4HAB1"/>
<dbReference type="Gene3D" id="2.40.10.10">
    <property type="entry name" value="Trypsin-like serine proteases"/>
    <property type="match status" value="1"/>
</dbReference>
<sequence>MPSGTTDECFERIKTLADLVVRIRVQKTSLARPENDSLAEYRGSGRLRLGTGVISYLSQSKSGEICPCLACDGNVARKHWKFTVHTARHVVYDTQEAKASKVDLFYDDQSSRRDGRMQTVRAVEMQYAASDTDKCIVLCVTHDETLAQNIKCVDQSWQSFCHHHPILNQNVRENAFRILRELSEGGPVFVVVISHPHGQPKKVTVGKIVSGAEDSSFNYTTATCPGSSGAPLFLVDSELFTPGFFPWFGYVHSGTFPEPSHKTRKHINFSNCFVYN</sequence>
<proteinExistence type="predicted"/>
<dbReference type="InterPro" id="IPR043504">
    <property type="entry name" value="Peptidase_S1_PA_chymotrypsin"/>
</dbReference>
<keyword evidence="2" id="KW-1185">Reference proteome</keyword>
<dbReference type="SUPFAM" id="SSF50494">
    <property type="entry name" value="Trypsin-like serine proteases"/>
    <property type="match status" value="1"/>
</dbReference>
<dbReference type="EMBL" id="BMAT01005499">
    <property type="protein sequence ID" value="GFR94375.1"/>
    <property type="molecule type" value="Genomic_DNA"/>
</dbReference>
<comment type="caution">
    <text evidence="1">The sequence shown here is derived from an EMBL/GenBank/DDBJ whole genome shotgun (WGS) entry which is preliminary data.</text>
</comment>
<accession>A0AAV4HAB1</accession>
<reference evidence="1 2" key="1">
    <citation type="journal article" date="2021" name="Elife">
        <title>Chloroplast acquisition without the gene transfer in kleptoplastic sea slugs, Plakobranchus ocellatus.</title>
        <authorList>
            <person name="Maeda T."/>
            <person name="Takahashi S."/>
            <person name="Yoshida T."/>
            <person name="Shimamura S."/>
            <person name="Takaki Y."/>
            <person name="Nagai Y."/>
            <person name="Toyoda A."/>
            <person name="Suzuki Y."/>
            <person name="Arimoto A."/>
            <person name="Ishii H."/>
            <person name="Satoh N."/>
            <person name="Nishiyama T."/>
            <person name="Hasebe M."/>
            <person name="Maruyama T."/>
            <person name="Minagawa J."/>
            <person name="Obokata J."/>
            <person name="Shigenobu S."/>
        </authorList>
    </citation>
    <scope>NUCLEOTIDE SEQUENCE [LARGE SCALE GENOMIC DNA]</scope>
</reference>
<organism evidence="1 2">
    <name type="scientific">Elysia marginata</name>
    <dbReference type="NCBI Taxonomy" id="1093978"/>
    <lineage>
        <taxon>Eukaryota</taxon>
        <taxon>Metazoa</taxon>
        <taxon>Spiralia</taxon>
        <taxon>Lophotrochozoa</taxon>
        <taxon>Mollusca</taxon>
        <taxon>Gastropoda</taxon>
        <taxon>Heterobranchia</taxon>
        <taxon>Euthyneura</taxon>
        <taxon>Panpulmonata</taxon>
        <taxon>Sacoglossa</taxon>
        <taxon>Placobranchoidea</taxon>
        <taxon>Plakobranchidae</taxon>
        <taxon>Elysia</taxon>
    </lineage>
</organism>
<dbReference type="Proteomes" id="UP000762676">
    <property type="component" value="Unassembled WGS sequence"/>
</dbReference>
<protein>
    <recommendedName>
        <fullName evidence="3">Peptidase S1 domain-containing protein</fullName>
    </recommendedName>
</protein>
<name>A0AAV4HAB1_9GAST</name>
<dbReference type="InterPro" id="IPR009003">
    <property type="entry name" value="Peptidase_S1_PA"/>
</dbReference>
<evidence type="ECO:0008006" key="3">
    <source>
        <dbReference type="Google" id="ProtNLM"/>
    </source>
</evidence>
<evidence type="ECO:0000313" key="1">
    <source>
        <dbReference type="EMBL" id="GFR94375.1"/>
    </source>
</evidence>
<evidence type="ECO:0000313" key="2">
    <source>
        <dbReference type="Proteomes" id="UP000762676"/>
    </source>
</evidence>
<gene>
    <name evidence="1" type="ORF">ElyMa_002666500</name>
</gene>